<dbReference type="NCBIfam" id="NF033819">
    <property type="entry name" value="IS66_TnpB"/>
    <property type="match status" value="1"/>
</dbReference>
<proteinExistence type="predicted"/>
<evidence type="ECO:0000313" key="1">
    <source>
        <dbReference type="EMBL" id="NLW34437.1"/>
    </source>
</evidence>
<dbReference type="PANTHER" id="PTHR36455">
    <property type="match status" value="1"/>
</dbReference>
<dbReference type="PANTHER" id="PTHR36455:SF1">
    <property type="entry name" value="BLR8292 PROTEIN"/>
    <property type="match status" value="1"/>
</dbReference>
<reference evidence="1" key="1">
    <citation type="journal article" date="2020" name="Biotechnol. Biofuels">
        <title>New insights from the biogas microbiome by comprehensive genome-resolved metagenomics of nearly 1600 species originating from multiple anaerobic digesters.</title>
        <authorList>
            <person name="Campanaro S."/>
            <person name="Treu L."/>
            <person name="Rodriguez-R L.M."/>
            <person name="Kovalovszki A."/>
            <person name="Ziels R.M."/>
            <person name="Maus I."/>
            <person name="Zhu X."/>
            <person name="Kougias P.G."/>
            <person name="Basile A."/>
            <person name="Luo G."/>
            <person name="Schluter A."/>
            <person name="Konstantinidis K.T."/>
            <person name="Angelidaki I."/>
        </authorList>
    </citation>
    <scope>NUCLEOTIDE SEQUENCE</scope>
    <source>
        <strain evidence="1">AS06rmzACSIP_7</strain>
    </source>
</reference>
<comment type="caution">
    <text evidence="1">The sequence shown here is derived from an EMBL/GenBank/DDBJ whole genome shotgun (WGS) entry which is preliminary data.</text>
</comment>
<dbReference type="InterPro" id="IPR008878">
    <property type="entry name" value="Transposase_IS66_Orf2"/>
</dbReference>
<protein>
    <submittedName>
        <fullName evidence="1">IS66 family insertion sequence element accessory protein TnpB</fullName>
    </submittedName>
</protein>
<reference evidence="1" key="2">
    <citation type="submission" date="2020-01" db="EMBL/GenBank/DDBJ databases">
        <authorList>
            <person name="Campanaro S."/>
        </authorList>
    </citation>
    <scope>NUCLEOTIDE SEQUENCE</scope>
    <source>
        <strain evidence="1">AS06rmzACSIP_7</strain>
    </source>
</reference>
<dbReference type="Pfam" id="PF05717">
    <property type="entry name" value="TnpB_IS66"/>
    <property type="match status" value="1"/>
</dbReference>
<organism evidence="1 2">
    <name type="scientific">Syntrophorhabdus aromaticivorans</name>
    <dbReference type="NCBI Taxonomy" id="328301"/>
    <lineage>
        <taxon>Bacteria</taxon>
        <taxon>Pseudomonadati</taxon>
        <taxon>Thermodesulfobacteriota</taxon>
        <taxon>Syntrophorhabdia</taxon>
        <taxon>Syntrophorhabdales</taxon>
        <taxon>Syntrophorhabdaceae</taxon>
        <taxon>Syntrophorhabdus</taxon>
    </lineage>
</organism>
<dbReference type="Proteomes" id="UP000777265">
    <property type="component" value="Unassembled WGS sequence"/>
</dbReference>
<gene>
    <name evidence="1" type="primary">tnpB</name>
    <name evidence="1" type="ORF">GXY80_02990</name>
</gene>
<dbReference type="AlphaFoldDB" id="A0A971M1M6"/>
<name>A0A971M1M6_9BACT</name>
<evidence type="ECO:0000313" key="2">
    <source>
        <dbReference type="Proteomes" id="UP000777265"/>
    </source>
</evidence>
<sequence>MIQVTPQMRILVAVEPADFRKGIDGLARLCKDVLKQDPFRGWLFVFRNRRATAVKVLTYDGQGFWLFQKRLSHGRFRWWPASRTGAGRTLEAHQLQVLLSAGNPDGVQAAPTWRSVSPAI</sequence>
<dbReference type="EMBL" id="JAAYEE010000051">
    <property type="protein sequence ID" value="NLW34437.1"/>
    <property type="molecule type" value="Genomic_DNA"/>
</dbReference>
<accession>A0A971M1M6</accession>